<name>A0A285PP78_9HYPH</name>
<dbReference type="RefSeq" id="WP_097156105.1">
    <property type="nucleotide sequence ID" value="NZ_OBEL01000011.1"/>
</dbReference>
<dbReference type="InterPro" id="IPR038765">
    <property type="entry name" value="Papain-like_cys_pep_sf"/>
</dbReference>
<dbReference type="AlphaFoldDB" id="A0A285PP78"/>
<keyword evidence="7" id="KW-1185">Reference proteome</keyword>
<evidence type="ECO:0000256" key="4">
    <source>
        <dbReference type="ARBA" id="ARBA00022807"/>
    </source>
</evidence>
<keyword evidence="3" id="KW-0378">Hydrolase</keyword>
<dbReference type="EMBL" id="OBEL01000011">
    <property type="protein sequence ID" value="SNZ21731.1"/>
    <property type="molecule type" value="Genomic_DNA"/>
</dbReference>
<dbReference type="GO" id="GO:0008234">
    <property type="term" value="F:cysteine-type peptidase activity"/>
    <property type="evidence" value="ECO:0007669"/>
    <property type="project" value="UniProtKB-KW"/>
</dbReference>
<organism evidence="6 7">
    <name type="scientific">Cohaesibacter gelatinilyticus</name>
    <dbReference type="NCBI Taxonomy" id="372072"/>
    <lineage>
        <taxon>Bacteria</taxon>
        <taxon>Pseudomonadati</taxon>
        <taxon>Pseudomonadota</taxon>
        <taxon>Alphaproteobacteria</taxon>
        <taxon>Hyphomicrobiales</taxon>
        <taxon>Cohaesibacteraceae</taxon>
    </lineage>
</organism>
<proteinExistence type="inferred from homology"/>
<feature type="domain" description="NlpC/P60" evidence="5">
    <location>
        <begin position="12"/>
        <end position="119"/>
    </location>
</feature>
<evidence type="ECO:0000313" key="7">
    <source>
        <dbReference type="Proteomes" id="UP000219439"/>
    </source>
</evidence>
<keyword evidence="4" id="KW-0788">Thiol protease</keyword>
<evidence type="ECO:0000256" key="1">
    <source>
        <dbReference type="ARBA" id="ARBA00007074"/>
    </source>
</evidence>
<evidence type="ECO:0000256" key="2">
    <source>
        <dbReference type="ARBA" id="ARBA00022670"/>
    </source>
</evidence>
<evidence type="ECO:0000256" key="3">
    <source>
        <dbReference type="ARBA" id="ARBA00022801"/>
    </source>
</evidence>
<dbReference type="SUPFAM" id="SSF54001">
    <property type="entry name" value="Cysteine proteinases"/>
    <property type="match status" value="1"/>
</dbReference>
<dbReference type="InterPro" id="IPR000064">
    <property type="entry name" value="NLP_P60_dom"/>
</dbReference>
<accession>A0A285PP78</accession>
<dbReference type="Proteomes" id="UP000219439">
    <property type="component" value="Unassembled WGS sequence"/>
</dbReference>
<protein>
    <submittedName>
        <fullName evidence="6">NlpC/P60 family protein</fullName>
    </submittedName>
</protein>
<gene>
    <name evidence="6" type="ORF">SAMN06265368_4856</name>
</gene>
<keyword evidence="2" id="KW-0645">Protease</keyword>
<evidence type="ECO:0000313" key="6">
    <source>
        <dbReference type="EMBL" id="SNZ21731.1"/>
    </source>
</evidence>
<dbReference type="GO" id="GO:0006508">
    <property type="term" value="P:proteolysis"/>
    <property type="evidence" value="ECO:0007669"/>
    <property type="project" value="UniProtKB-KW"/>
</dbReference>
<dbReference type="Pfam" id="PF00877">
    <property type="entry name" value="NLPC_P60"/>
    <property type="match status" value="1"/>
</dbReference>
<evidence type="ECO:0000259" key="5">
    <source>
        <dbReference type="Pfam" id="PF00877"/>
    </source>
</evidence>
<comment type="similarity">
    <text evidence="1">Belongs to the peptidase C40 family.</text>
</comment>
<dbReference type="Gene3D" id="3.90.1720.10">
    <property type="entry name" value="endopeptidase domain like (from Nostoc punctiforme)"/>
    <property type="match status" value="1"/>
</dbReference>
<sequence>MTPQDCISRLLGVRYEPAGNSFSAVDCFGVVELWYRHVLGVGVEDRSNHPPTHEGLQRGVESISNWEAVDTPQDHCLVLMQAGRLRNGHIGIYYNGHVLHADRKAGCCVCQKITDPAIQGSITGYLKHNENPTH</sequence>
<reference evidence="6 7" key="1">
    <citation type="submission" date="2017-09" db="EMBL/GenBank/DDBJ databases">
        <authorList>
            <person name="Ehlers B."/>
            <person name="Leendertz F.H."/>
        </authorList>
    </citation>
    <scope>NUCLEOTIDE SEQUENCE [LARGE SCALE GENOMIC DNA]</scope>
    <source>
        <strain evidence="6 7">DSM 18289</strain>
    </source>
</reference>